<comment type="similarity">
    <text evidence="1">Belongs to the non-flavoprotein flavin reductase family.</text>
</comment>
<dbReference type="Proteomes" id="UP000283644">
    <property type="component" value="Unassembled WGS sequence"/>
</dbReference>
<dbReference type="PROSITE" id="PS51078">
    <property type="entry name" value="ICLR_ED"/>
    <property type="match status" value="1"/>
</dbReference>
<keyword evidence="6" id="KW-1185">Reference proteome</keyword>
<dbReference type="Gene3D" id="3.30.450.40">
    <property type="match status" value="1"/>
</dbReference>
<evidence type="ECO:0000256" key="3">
    <source>
        <dbReference type="SAM" id="MobiDB-lite"/>
    </source>
</evidence>
<dbReference type="InterPro" id="IPR050268">
    <property type="entry name" value="NADH-dep_flavin_reductase"/>
</dbReference>
<dbReference type="Gene3D" id="2.30.110.10">
    <property type="entry name" value="Electron Transport, Fmn-binding Protein, Chain A"/>
    <property type="match status" value="1"/>
</dbReference>
<dbReference type="InterPro" id="IPR002563">
    <property type="entry name" value="Flavin_Rdtase-like_dom"/>
</dbReference>
<reference evidence="5 6" key="1">
    <citation type="submission" date="2018-09" db="EMBL/GenBank/DDBJ databases">
        <title>Genome sequencing of Nocardioides immobilis CCTCC AB 2017083 for comparison to Nocardioides silvaticus.</title>
        <authorList>
            <person name="Li C."/>
            <person name="Wang G."/>
        </authorList>
    </citation>
    <scope>NUCLEOTIDE SEQUENCE [LARGE SCALE GENOMIC DNA]</scope>
    <source>
        <strain evidence="5 6">CCTCC AB 2017083</strain>
    </source>
</reference>
<name>A0A417Y0Y2_9ACTN</name>
<dbReference type="GO" id="GO:0010181">
    <property type="term" value="F:FMN binding"/>
    <property type="evidence" value="ECO:0007669"/>
    <property type="project" value="InterPro"/>
</dbReference>
<dbReference type="InterPro" id="IPR029016">
    <property type="entry name" value="GAF-like_dom_sf"/>
</dbReference>
<sequence length="408" mass="42752">MVRIAPGQRTASGSELPPHCSRDRSLVTPKGGTITPEAFRRVLGQFPTGVAVVTSVGRDGKPVGMVVGSFTSVSLDPPLVGFLPAVTSTTWPKIEAAGRFCVNILGAEQERLCRDFSRSGSDKFAGVSWFPSPGGAPVLTDSLAWIDCEIDRVDPAGDHVIVLGAVTGMQAQSQSSPLVFFRGGYGGFRPGALVAGDPQGDLVMPLRIVDLARQDIDALSERWSTQCAVTAMVGDEVVVLAVAGAAEGAASNAFIGGRNRAVPPIGASFMAWQPDERVAAWLRSAPPDQDGESLLARLKAMKNRGYAVSLEGGAVRDWQQVMAGATAGDPAHRHLPENLTQSFGAQFEAADADRVRNVHVPVLGPDGRVGVVLNVGGFTPLDAASLSDLIADVRTVADNISRRVAVQS</sequence>
<dbReference type="SUPFAM" id="SSF50475">
    <property type="entry name" value="FMN-binding split barrel"/>
    <property type="match status" value="1"/>
</dbReference>
<dbReference type="OrthoDB" id="9792858at2"/>
<comment type="caution">
    <text evidence="5">The sequence shown here is derived from an EMBL/GenBank/DDBJ whole genome shotgun (WGS) entry which is preliminary data.</text>
</comment>
<proteinExistence type="inferred from homology"/>
<dbReference type="Pfam" id="PF01613">
    <property type="entry name" value="Flavin_Reduct"/>
    <property type="match status" value="1"/>
</dbReference>
<dbReference type="InterPro" id="IPR012349">
    <property type="entry name" value="Split_barrel_FMN-bd"/>
</dbReference>
<protein>
    <submittedName>
        <fullName evidence="5">Flavin reductase</fullName>
    </submittedName>
</protein>
<evidence type="ECO:0000313" key="6">
    <source>
        <dbReference type="Proteomes" id="UP000283644"/>
    </source>
</evidence>
<accession>A0A417Y0Y2</accession>
<evidence type="ECO:0000256" key="2">
    <source>
        <dbReference type="ARBA" id="ARBA00023002"/>
    </source>
</evidence>
<keyword evidence="2" id="KW-0560">Oxidoreductase</keyword>
<organism evidence="5 6">
    <name type="scientific">Nocardioides immobilis</name>
    <dbReference type="NCBI Taxonomy" id="2049295"/>
    <lineage>
        <taxon>Bacteria</taxon>
        <taxon>Bacillati</taxon>
        <taxon>Actinomycetota</taxon>
        <taxon>Actinomycetes</taxon>
        <taxon>Propionibacteriales</taxon>
        <taxon>Nocardioidaceae</taxon>
        <taxon>Nocardioides</taxon>
    </lineage>
</organism>
<dbReference type="RefSeq" id="WP_118926003.1">
    <property type="nucleotide sequence ID" value="NZ_QXGH01000018.1"/>
</dbReference>
<dbReference type="SMART" id="SM00903">
    <property type="entry name" value="Flavin_Reduct"/>
    <property type="match status" value="1"/>
</dbReference>
<gene>
    <name evidence="5" type="ORF">D0Z08_14670</name>
</gene>
<dbReference type="GO" id="GO:0042602">
    <property type="term" value="F:riboflavin reductase (NADPH) activity"/>
    <property type="evidence" value="ECO:0007669"/>
    <property type="project" value="TreeGrafter"/>
</dbReference>
<dbReference type="PANTHER" id="PTHR30466:SF11">
    <property type="entry name" value="FLAVIN-DEPENDENT MONOOXYGENASE, REDUCTASE SUBUNIT HSAB"/>
    <property type="match status" value="1"/>
</dbReference>
<dbReference type="AlphaFoldDB" id="A0A417Y0Y2"/>
<evidence type="ECO:0000313" key="5">
    <source>
        <dbReference type="EMBL" id="RHW26217.1"/>
    </source>
</evidence>
<dbReference type="PANTHER" id="PTHR30466">
    <property type="entry name" value="FLAVIN REDUCTASE"/>
    <property type="match status" value="1"/>
</dbReference>
<dbReference type="SUPFAM" id="SSF55781">
    <property type="entry name" value="GAF domain-like"/>
    <property type="match status" value="1"/>
</dbReference>
<feature type="region of interest" description="Disordered" evidence="3">
    <location>
        <begin position="1"/>
        <end position="31"/>
    </location>
</feature>
<dbReference type="EMBL" id="QXGH01000018">
    <property type="protein sequence ID" value="RHW26217.1"/>
    <property type="molecule type" value="Genomic_DNA"/>
</dbReference>
<dbReference type="InterPro" id="IPR014757">
    <property type="entry name" value="Tscrpt_reg_IclR_C"/>
</dbReference>
<feature type="domain" description="IclR-ED" evidence="4">
    <location>
        <begin position="194"/>
        <end position="406"/>
    </location>
</feature>
<evidence type="ECO:0000256" key="1">
    <source>
        <dbReference type="ARBA" id="ARBA00008898"/>
    </source>
</evidence>
<evidence type="ECO:0000259" key="4">
    <source>
        <dbReference type="PROSITE" id="PS51078"/>
    </source>
</evidence>